<reference evidence="2" key="1">
    <citation type="submission" date="2020-01" db="EMBL/GenBank/DDBJ databases">
        <authorList>
            <person name="Meier V. D."/>
            <person name="Meier V D."/>
        </authorList>
    </citation>
    <scope>NUCLEOTIDE SEQUENCE</scope>
    <source>
        <strain evidence="2">HLG_WM_MAG_05</strain>
    </source>
</reference>
<dbReference type="AlphaFoldDB" id="A0A6S6SH20"/>
<dbReference type="CDD" id="cd04301">
    <property type="entry name" value="NAT_SF"/>
    <property type="match status" value="1"/>
</dbReference>
<dbReference type="InterPro" id="IPR000182">
    <property type="entry name" value="GNAT_dom"/>
</dbReference>
<dbReference type="GO" id="GO:0016747">
    <property type="term" value="F:acyltransferase activity, transferring groups other than amino-acyl groups"/>
    <property type="evidence" value="ECO:0007669"/>
    <property type="project" value="InterPro"/>
</dbReference>
<feature type="domain" description="N-acetyltransferase" evidence="1">
    <location>
        <begin position="9"/>
        <end position="174"/>
    </location>
</feature>
<accession>A0A6S6SH20</accession>
<evidence type="ECO:0000313" key="2">
    <source>
        <dbReference type="EMBL" id="CAA6802642.1"/>
    </source>
</evidence>
<gene>
    <name evidence="2" type="ORF">HELGO_WM10704</name>
</gene>
<dbReference type="SUPFAM" id="SSF55729">
    <property type="entry name" value="Acyl-CoA N-acyltransferases (Nat)"/>
    <property type="match status" value="1"/>
</dbReference>
<dbReference type="InterPro" id="IPR016181">
    <property type="entry name" value="Acyl_CoA_acyltransferase"/>
</dbReference>
<protein>
    <recommendedName>
        <fullName evidence="1">N-acetyltransferase domain-containing protein</fullName>
    </recommendedName>
</protein>
<name>A0A6S6SH20_9BACT</name>
<sequence>MKIVFVNKDNYELYKNDYIKIYQNIFAQSPYFEIFTDEEVEEVYQLTLLNATISLLAIENNQIIGFALGIKLSIHHDEKFKILANQYFDLDKVLYNAELGVLPEYRNMGIGNKLIQKRLSFAKDIGYKIVCMRTKKEGSMSISLYQKLGFKILDGVEEVSKTKKNTLLNKKDIRVILYKNI</sequence>
<dbReference type="PROSITE" id="PS51186">
    <property type="entry name" value="GNAT"/>
    <property type="match status" value="1"/>
</dbReference>
<proteinExistence type="predicted"/>
<dbReference type="EMBL" id="CACVAU010000008">
    <property type="protein sequence ID" value="CAA6802642.1"/>
    <property type="molecule type" value="Genomic_DNA"/>
</dbReference>
<organism evidence="2">
    <name type="scientific">uncultured Sulfurovum sp</name>
    <dbReference type="NCBI Taxonomy" id="269237"/>
    <lineage>
        <taxon>Bacteria</taxon>
        <taxon>Pseudomonadati</taxon>
        <taxon>Campylobacterota</taxon>
        <taxon>Epsilonproteobacteria</taxon>
        <taxon>Campylobacterales</taxon>
        <taxon>Sulfurovaceae</taxon>
        <taxon>Sulfurovum</taxon>
        <taxon>environmental samples</taxon>
    </lineage>
</organism>
<dbReference type="Gene3D" id="3.40.630.30">
    <property type="match status" value="1"/>
</dbReference>
<dbReference type="Pfam" id="PF00583">
    <property type="entry name" value="Acetyltransf_1"/>
    <property type="match status" value="1"/>
</dbReference>
<evidence type="ECO:0000259" key="1">
    <source>
        <dbReference type="PROSITE" id="PS51186"/>
    </source>
</evidence>